<gene>
    <name evidence="5" type="primary">pilE_2</name>
    <name evidence="5" type="ORF">LMG18096_02153</name>
</gene>
<reference evidence="5 6" key="1">
    <citation type="submission" date="2023-07" db="EMBL/GenBank/DDBJ databases">
        <authorList>
            <person name="Peeters C."/>
        </authorList>
    </citation>
    <scope>NUCLEOTIDE SEQUENCE [LARGE SCALE GENOMIC DNA]</scope>
    <source>
        <strain evidence="5 6">LMG 18096</strain>
    </source>
</reference>
<comment type="similarity">
    <text evidence="1 3">Belongs to the N-Me-Phe pilin family.</text>
</comment>
<evidence type="ECO:0000256" key="1">
    <source>
        <dbReference type="ARBA" id="ARBA00005233"/>
    </source>
</evidence>
<name>A0ABC8QB19_9RALS</name>
<keyword evidence="4" id="KW-0812">Transmembrane</keyword>
<keyword evidence="4" id="KW-1133">Transmembrane helix</keyword>
<dbReference type="NCBIfam" id="TIGR02532">
    <property type="entry name" value="IV_pilin_GFxxxE"/>
    <property type="match status" value="1"/>
</dbReference>
<keyword evidence="2" id="KW-0488">Methylation</keyword>
<dbReference type="Pfam" id="PF07963">
    <property type="entry name" value="N_methyl"/>
    <property type="match status" value="1"/>
</dbReference>
<dbReference type="RefSeq" id="WP_112185782.1">
    <property type="nucleotide sequence ID" value="NZ_CATZAT010000003.1"/>
</dbReference>
<evidence type="ECO:0000313" key="5">
    <source>
        <dbReference type="EMBL" id="CAJ0788747.1"/>
    </source>
</evidence>
<dbReference type="InterPro" id="IPR001082">
    <property type="entry name" value="Pilin"/>
</dbReference>
<dbReference type="Pfam" id="PF00114">
    <property type="entry name" value="Pilin"/>
    <property type="match status" value="1"/>
</dbReference>
<evidence type="ECO:0000256" key="2">
    <source>
        <dbReference type="ARBA" id="ARBA00022481"/>
    </source>
</evidence>
<proteinExistence type="inferred from homology"/>
<comment type="caution">
    <text evidence="5">The sequence shown here is derived from an EMBL/GenBank/DDBJ whole genome shotgun (WGS) entry which is preliminary data.</text>
</comment>
<feature type="transmembrane region" description="Helical" evidence="4">
    <location>
        <begin position="21"/>
        <end position="39"/>
    </location>
</feature>
<evidence type="ECO:0000256" key="3">
    <source>
        <dbReference type="RuleBase" id="RU000389"/>
    </source>
</evidence>
<evidence type="ECO:0000256" key="4">
    <source>
        <dbReference type="SAM" id="Phobius"/>
    </source>
</evidence>
<evidence type="ECO:0000313" key="6">
    <source>
        <dbReference type="Proteomes" id="UP001189663"/>
    </source>
</evidence>
<dbReference type="InterPro" id="IPR045584">
    <property type="entry name" value="Pilin-like"/>
</dbReference>
<keyword evidence="6" id="KW-1185">Reference proteome</keyword>
<accession>A0ABC8QB19</accession>
<dbReference type="Gene3D" id="3.30.700.10">
    <property type="entry name" value="Glycoprotein, Type 4 Pilin"/>
    <property type="match status" value="1"/>
</dbReference>
<dbReference type="AlphaFoldDB" id="A0ABC8QB19"/>
<dbReference type="EMBL" id="CATZAT010000003">
    <property type="protein sequence ID" value="CAJ0788747.1"/>
    <property type="molecule type" value="Genomic_DNA"/>
</dbReference>
<dbReference type="PANTHER" id="PTHR30093:SF34">
    <property type="entry name" value="PREPILIN PEPTIDASE-DEPENDENT PROTEIN D"/>
    <property type="match status" value="1"/>
</dbReference>
<keyword evidence="4" id="KW-0472">Membrane</keyword>
<dbReference type="SUPFAM" id="SSF54523">
    <property type="entry name" value="Pili subunits"/>
    <property type="match status" value="1"/>
</dbReference>
<organism evidence="5 6">
    <name type="scientific">Ralstonia holmesii</name>
    <dbReference type="NCBI Taxonomy" id="3058602"/>
    <lineage>
        <taxon>Bacteria</taxon>
        <taxon>Pseudomonadati</taxon>
        <taxon>Pseudomonadota</taxon>
        <taxon>Betaproteobacteria</taxon>
        <taxon>Burkholderiales</taxon>
        <taxon>Burkholderiaceae</taxon>
        <taxon>Ralstonia</taxon>
    </lineage>
</organism>
<dbReference type="PANTHER" id="PTHR30093">
    <property type="entry name" value="GENERAL SECRETION PATHWAY PROTEIN G"/>
    <property type="match status" value="1"/>
</dbReference>
<keyword evidence="3" id="KW-0281">Fimbrium</keyword>
<dbReference type="InterPro" id="IPR012902">
    <property type="entry name" value="N_methyl_site"/>
</dbReference>
<protein>
    <submittedName>
        <fullName evidence="5">Fimbrial protein</fullName>
    </submittedName>
</protein>
<dbReference type="PROSITE" id="PS00409">
    <property type="entry name" value="PROKAR_NTER_METHYL"/>
    <property type="match status" value="1"/>
</dbReference>
<dbReference type="Proteomes" id="UP001189663">
    <property type="component" value="Unassembled WGS sequence"/>
</dbReference>
<sequence length="170" mass="17554">MGFKHSKGRRRRAAGFTLIELMIVVAIVGILAAIALPAYNNYMIKSKLTEATTTLDAARVAVNEAYSSNNGVFPSASSPPIITQAVASNAQYVTGIKYNNPGTSSGVGVVVTLGNTGNAQIDGHYLGMFGTGKADGTVVWTCATAQTANDSASGAAVQSMYPYLPAACQN</sequence>